<comment type="caution">
    <text evidence="2">The sequence shown here is derived from an EMBL/GenBank/DDBJ whole genome shotgun (WGS) entry which is preliminary data.</text>
</comment>
<evidence type="ECO:0000256" key="1">
    <source>
        <dbReference type="SAM" id="MobiDB-lite"/>
    </source>
</evidence>
<accession>A0AAV1Q8R3</accession>
<name>A0AAV1Q8R3_SCOSC</name>
<feature type="compositionally biased region" description="Basic and acidic residues" evidence="1">
    <location>
        <begin position="129"/>
        <end position="141"/>
    </location>
</feature>
<sequence length="141" mass="14962">MWRRGGRSSALDRAQALLSGKRSNGGDPESTQEPTAKTPIHTGAVGGVPPNTHTLLSNLSDLSSVSSASEHGLDIVASVDGKNHQRREREPTMDHRPQSSLGGGGGGSRFLKKAPPPVTNSSQSPVYKRQMEQGPEHRYGS</sequence>
<dbReference type="AlphaFoldDB" id="A0AAV1Q8R3"/>
<evidence type="ECO:0000313" key="2">
    <source>
        <dbReference type="EMBL" id="CAK6980616.1"/>
    </source>
</evidence>
<feature type="non-terminal residue" evidence="2">
    <location>
        <position position="141"/>
    </location>
</feature>
<dbReference type="EMBL" id="CAWUFR010000710">
    <property type="protein sequence ID" value="CAK6980616.1"/>
    <property type="molecule type" value="Genomic_DNA"/>
</dbReference>
<organism evidence="2 3">
    <name type="scientific">Scomber scombrus</name>
    <name type="common">Atlantic mackerel</name>
    <name type="synonym">Scomber vernalis</name>
    <dbReference type="NCBI Taxonomy" id="13677"/>
    <lineage>
        <taxon>Eukaryota</taxon>
        <taxon>Metazoa</taxon>
        <taxon>Chordata</taxon>
        <taxon>Craniata</taxon>
        <taxon>Vertebrata</taxon>
        <taxon>Euteleostomi</taxon>
        <taxon>Actinopterygii</taxon>
        <taxon>Neopterygii</taxon>
        <taxon>Teleostei</taxon>
        <taxon>Neoteleostei</taxon>
        <taxon>Acanthomorphata</taxon>
        <taxon>Pelagiaria</taxon>
        <taxon>Scombriformes</taxon>
        <taxon>Scombridae</taxon>
        <taxon>Scomber</taxon>
    </lineage>
</organism>
<feature type="compositionally biased region" description="Basic and acidic residues" evidence="1">
    <location>
        <begin position="81"/>
        <end position="97"/>
    </location>
</feature>
<feature type="region of interest" description="Disordered" evidence="1">
    <location>
        <begin position="1"/>
        <end position="141"/>
    </location>
</feature>
<feature type="compositionally biased region" description="Low complexity" evidence="1">
    <location>
        <begin position="55"/>
        <end position="69"/>
    </location>
</feature>
<gene>
    <name evidence="2" type="ORF">FSCOSCO3_A020806</name>
</gene>
<evidence type="ECO:0000313" key="3">
    <source>
        <dbReference type="Proteomes" id="UP001314229"/>
    </source>
</evidence>
<reference evidence="2 3" key="1">
    <citation type="submission" date="2024-01" db="EMBL/GenBank/DDBJ databases">
        <authorList>
            <person name="Alioto T."/>
            <person name="Alioto T."/>
            <person name="Gomez Garrido J."/>
        </authorList>
    </citation>
    <scope>NUCLEOTIDE SEQUENCE [LARGE SCALE GENOMIC DNA]</scope>
</reference>
<dbReference type="Proteomes" id="UP001314229">
    <property type="component" value="Unassembled WGS sequence"/>
</dbReference>
<proteinExistence type="predicted"/>
<protein>
    <submittedName>
        <fullName evidence="2">Uncharacterized protein C19orf44 homolog</fullName>
    </submittedName>
</protein>
<keyword evidence="3" id="KW-1185">Reference proteome</keyword>